<dbReference type="KEGG" id="nvn:NVIE_008280"/>
<feature type="region of interest" description="Disordered" evidence="2">
    <location>
        <begin position="193"/>
        <end position="216"/>
    </location>
</feature>
<dbReference type="RefSeq" id="WP_075054140.1">
    <property type="nucleotide sequence ID" value="NZ_CP007536.1"/>
</dbReference>
<accession>A0A060HNA5</accession>
<dbReference type="InterPro" id="IPR005024">
    <property type="entry name" value="Snf7_fam"/>
</dbReference>
<gene>
    <name evidence="3" type="ORF">NVIE_008280</name>
</gene>
<reference evidence="3 4" key="1">
    <citation type="journal article" date="2014" name="Int. J. Syst. Evol. Microbiol.">
        <title>Nitrososphaera viennensis gen. nov., sp. nov., an aerobic and mesophilic, ammonia-oxidizing archaeon from soil and a member of the archaeal phylum Thaumarchaeota.</title>
        <authorList>
            <person name="Stieglmeier M."/>
            <person name="Klingl A."/>
            <person name="Alves R.J."/>
            <person name="Rittmann S.K."/>
            <person name="Melcher M."/>
            <person name="Leisch N."/>
            <person name="Schleper C."/>
        </authorList>
    </citation>
    <scope>NUCLEOTIDE SEQUENCE [LARGE SCALE GENOMIC DNA]</scope>
    <source>
        <strain evidence="3">EN76</strain>
    </source>
</reference>
<dbReference type="GO" id="GO:0007034">
    <property type="term" value="P:vacuolar transport"/>
    <property type="evidence" value="ECO:0007669"/>
    <property type="project" value="InterPro"/>
</dbReference>
<evidence type="ECO:0000313" key="4">
    <source>
        <dbReference type="Proteomes" id="UP000027093"/>
    </source>
</evidence>
<sequence>MTSFSNNWVKDNKSTMSEKIKEGLGPQQPLKPRIEFAKNKIQAQNQKLDTILEKLKGKEKTLFNQVVSALQRHDTQAGKMVSNEIAQVRKTIKMISQLKMALEQIQMRLETTIDLGDVMVAIGPAMGALTRVRSGLAGVMPEVDRELGEINGVFSDIMMNAGSMGNTSFAFDASGEEVDRILAEAGAVAEQRMTESFPDVPVGSGASRSYAGGNSQ</sequence>
<dbReference type="GeneID" id="74946093"/>
<dbReference type="HOGENOM" id="CLU_095961_0_0_2"/>
<feature type="coiled-coil region" evidence="1">
    <location>
        <begin position="34"/>
        <end position="61"/>
    </location>
</feature>
<evidence type="ECO:0000256" key="1">
    <source>
        <dbReference type="SAM" id="Coils"/>
    </source>
</evidence>
<name>A0A060HNA5_9ARCH</name>
<evidence type="ECO:0000313" key="3">
    <source>
        <dbReference type="EMBL" id="AIC15046.1"/>
    </source>
</evidence>
<keyword evidence="1" id="KW-0175">Coiled coil</keyword>
<keyword evidence="4" id="KW-1185">Reference proteome</keyword>
<organism evidence="3 4">
    <name type="scientific">Nitrososphaera viennensis EN76</name>
    <dbReference type="NCBI Taxonomy" id="926571"/>
    <lineage>
        <taxon>Archaea</taxon>
        <taxon>Nitrososphaerota</taxon>
        <taxon>Nitrososphaeria</taxon>
        <taxon>Nitrososphaerales</taxon>
        <taxon>Nitrososphaeraceae</taxon>
        <taxon>Nitrososphaera</taxon>
    </lineage>
</organism>
<dbReference type="Proteomes" id="UP000027093">
    <property type="component" value="Chromosome"/>
</dbReference>
<dbReference type="Gene3D" id="6.10.140.1230">
    <property type="match status" value="1"/>
</dbReference>
<proteinExistence type="predicted"/>
<dbReference type="EMBL" id="CP007536">
    <property type="protein sequence ID" value="AIC15046.1"/>
    <property type="molecule type" value="Genomic_DNA"/>
</dbReference>
<evidence type="ECO:0000256" key="2">
    <source>
        <dbReference type="SAM" id="MobiDB-lite"/>
    </source>
</evidence>
<dbReference type="Pfam" id="PF03357">
    <property type="entry name" value="Snf7"/>
    <property type="match status" value="1"/>
</dbReference>
<dbReference type="AlphaFoldDB" id="A0A060HNA5"/>
<dbReference type="OrthoDB" id="6919at2157"/>
<protein>
    <submittedName>
        <fullName evidence="3">Putative SNF7 protein</fullName>
    </submittedName>
</protein>